<evidence type="ECO:0000256" key="1">
    <source>
        <dbReference type="SAM" id="Coils"/>
    </source>
</evidence>
<evidence type="ECO:0000256" key="2">
    <source>
        <dbReference type="SAM" id="MobiDB-lite"/>
    </source>
</evidence>
<gene>
    <name evidence="6" type="ORF">NZH93_39830</name>
</gene>
<feature type="coiled-coil region" evidence="1">
    <location>
        <begin position="179"/>
        <end position="213"/>
    </location>
</feature>
<feature type="transmembrane region" description="Helical" evidence="3">
    <location>
        <begin position="248"/>
        <end position="272"/>
    </location>
</feature>
<feature type="compositionally biased region" description="Low complexity" evidence="2">
    <location>
        <begin position="33"/>
        <end position="45"/>
    </location>
</feature>
<keyword evidence="3" id="KW-1133">Transmembrane helix</keyword>
<keyword evidence="7" id="KW-1185">Reference proteome</keyword>
<feature type="domain" description="DUF4349" evidence="5">
    <location>
        <begin position="66"/>
        <end position="270"/>
    </location>
</feature>
<dbReference type="InterPro" id="IPR025645">
    <property type="entry name" value="DUF4349"/>
</dbReference>
<reference evidence="6" key="1">
    <citation type="submission" date="2022-08" db="EMBL/GenBank/DDBJ databases">
        <authorList>
            <person name="Tistechok S."/>
            <person name="Samborskyy M."/>
            <person name="Roman I."/>
        </authorList>
    </citation>
    <scope>NUCLEOTIDE SEQUENCE</scope>
    <source>
        <strain evidence="6">DSM 103496</strain>
    </source>
</reference>
<keyword evidence="4" id="KW-0732">Signal</keyword>
<dbReference type="Pfam" id="PF14257">
    <property type="entry name" value="DUF4349"/>
    <property type="match status" value="1"/>
</dbReference>
<dbReference type="EMBL" id="JANYMP010000028">
    <property type="protein sequence ID" value="MCS7483036.1"/>
    <property type="molecule type" value="Genomic_DNA"/>
</dbReference>
<keyword evidence="1" id="KW-0175">Coiled coil</keyword>
<sequence>MSRRVLAVAALALVALAGCSAQNASSGGAAEMAAPPAQGVAPGVAKDSAGTANAEAKQPDSVAQNRQLVRTAQVDLRGDDVSGALVKVKDLVAREGGFVGQENSTASMGSVTLRVPVDRMDAVLKGLGEVEGTTVARRETKSEDVTEQVVDVEARLATQRASVDRVRALLERATTTAEIVDIEGELTKRQSELESLQRRYDSLKGQVAQSTITVSIRQGAAPVAAEEKLGFLGALESGWHALLEAFRVVAVVIGAVLPFAIVLVPVGVLWVLRRRRRTVKITPAPSSN</sequence>
<dbReference type="RefSeq" id="WP_259628496.1">
    <property type="nucleotide sequence ID" value="NZ_JANYMP010000028.1"/>
</dbReference>
<accession>A0A9X2VU69</accession>
<feature type="chain" id="PRO_5040904877" evidence="4">
    <location>
        <begin position="18"/>
        <end position="288"/>
    </location>
</feature>
<organism evidence="6 7">
    <name type="scientific">Umezawaea endophytica</name>
    <dbReference type="NCBI Taxonomy" id="1654476"/>
    <lineage>
        <taxon>Bacteria</taxon>
        <taxon>Bacillati</taxon>
        <taxon>Actinomycetota</taxon>
        <taxon>Actinomycetes</taxon>
        <taxon>Pseudonocardiales</taxon>
        <taxon>Pseudonocardiaceae</taxon>
        <taxon>Umezawaea</taxon>
    </lineage>
</organism>
<evidence type="ECO:0000313" key="7">
    <source>
        <dbReference type="Proteomes" id="UP001141259"/>
    </source>
</evidence>
<feature type="region of interest" description="Disordered" evidence="2">
    <location>
        <begin position="25"/>
        <end position="65"/>
    </location>
</feature>
<name>A0A9X2VU69_9PSEU</name>
<dbReference type="PROSITE" id="PS51257">
    <property type="entry name" value="PROKAR_LIPOPROTEIN"/>
    <property type="match status" value="1"/>
</dbReference>
<comment type="caution">
    <text evidence="6">The sequence shown here is derived from an EMBL/GenBank/DDBJ whole genome shotgun (WGS) entry which is preliminary data.</text>
</comment>
<evidence type="ECO:0000256" key="3">
    <source>
        <dbReference type="SAM" id="Phobius"/>
    </source>
</evidence>
<keyword evidence="3" id="KW-0472">Membrane</keyword>
<evidence type="ECO:0000313" key="6">
    <source>
        <dbReference type="EMBL" id="MCS7483036.1"/>
    </source>
</evidence>
<proteinExistence type="predicted"/>
<dbReference type="AlphaFoldDB" id="A0A9X2VU69"/>
<feature type="signal peptide" evidence="4">
    <location>
        <begin position="1"/>
        <end position="17"/>
    </location>
</feature>
<dbReference type="Proteomes" id="UP001141259">
    <property type="component" value="Unassembled WGS sequence"/>
</dbReference>
<keyword evidence="3" id="KW-0812">Transmembrane</keyword>
<evidence type="ECO:0000259" key="5">
    <source>
        <dbReference type="Pfam" id="PF14257"/>
    </source>
</evidence>
<evidence type="ECO:0000256" key="4">
    <source>
        <dbReference type="SAM" id="SignalP"/>
    </source>
</evidence>
<protein>
    <submittedName>
        <fullName evidence="6">DUF4349 domain-containing protein</fullName>
    </submittedName>
</protein>